<reference evidence="2 3" key="1">
    <citation type="journal article" date="2024" name="Science">
        <title>Giant polyketide synthase enzymes in the biosynthesis of giant marine polyether toxins.</title>
        <authorList>
            <person name="Fallon T.R."/>
            <person name="Shende V.V."/>
            <person name="Wierzbicki I.H."/>
            <person name="Pendleton A.L."/>
            <person name="Watervoot N.F."/>
            <person name="Auber R.P."/>
            <person name="Gonzalez D.J."/>
            <person name="Wisecaver J.H."/>
            <person name="Moore B.S."/>
        </authorList>
    </citation>
    <scope>NUCLEOTIDE SEQUENCE [LARGE SCALE GENOMIC DNA]</scope>
    <source>
        <strain evidence="2 3">12B1</strain>
    </source>
</reference>
<comment type="caution">
    <text evidence="2">The sequence shown here is derived from an EMBL/GenBank/DDBJ whole genome shotgun (WGS) entry which is preliminary data.</text>
</comment>
<sequence>MEGEAVLPASLGRMRRTTSEEGKPVRIFTGLEWLDWSIARLSPTADPACFDLECGPPVLIHRPMVTKQLAAWKDASAFLQYLKSRKPKHGSHAEEWGGPLFIRVLAQSNGRSSVYTAKCWTQVKKVSDIPPDLAYTQIYWGHRSAQMIIHDAAPDGALPACMHQRNTERSLILFLSLRSTLSGTHRDETTSVLYCVSGVKVIYLAHPDTPEMLKQRSLSDEADFIEYNPFNDPDPSPLWKRVELLPGGSLLIPRGWWHNVFSTAGQHGCMPLVKRG</sequence>
<gene>
    <name evidence="2" type="ORF">AB1Y20_017263</name>
</gene>
<keyword evidence="3" id="KW-1185">Reference proteome</keyword>
<evidence type="ECO:0000313" key="3">
    <source>
        <dbReference type="Proteomes" id="UP001515480"/>
    </source>
</evidence>
<evidence type="ECO:0000259" key="1">
    <source>
        <dbReference type="PROSITE" id="PS51184"/>
    </source>
</evidence>
<dbReference type="PROSITE" id="PS51184">
    <property type="entry name" value="JMJC"/>
    <property type="match status" value="1"/>
</dbReference>
<evidence type="ECO:0000313" key="2">
    <source>
        <dbReference type="EMBL" id="KAL1522269.1"/>
    </source>
</evidence>
<dbReference type="Pfam" id="PF13621">
    <property type="entry name" value="Cupin_8"/>
    <property type="match status" value="1"/>
</dbReference>
<accession>A0AB34JK12</accession>
<organism evidence="2 3">
    <name type="scientific">Prymnesium parvum</name>
    <name type="common">Toxic golden alga</name>
    <dbReference type="NCBI Taxonomy" id="97485"/>
    <lineage>
        <taxon>Eukaryota</taxon>
        <taxon>Haptista</taxon>
        <taxon>Haptophyta</taxon>
        <taxon>Prymnesiophyceae</taxon>
        <taxon>Prymnesiales</taxon>
        <taxon>Prymnesiaceae</taxon>
        <taxon>Prymnesium</taxon>
    </lineage>
</organism>
<name>A0AB34JK12_PRYPA</name>
<dbReference type="InterPro" id="IPR003347">
    <property type="entry name" value="JmjC_dom"/>
</dbReference>
<dbReference type="EMBL" id="JBGBPQ010000006">
    <property type="protein sequence ID" value="KAL1522269.1"/>
    <property type="molecule type" value="Genomic_DNA"/>
</dbReference>
<proteinExistence type="predicted"/>
<dbReference type="SUPFAM" id="SSF51197">
    <property type="entry name" value="Clavaminate synthase-like"/>
    <property type="match status" value="1"/>
</dbReference>
<protein>
    <recommendedName>
        <fullName evidence="1">JmjC domain-containing protein</fullName>
    </recommendedName>
</protein>
<dbReference type="Proteomes" id="UP001515480">
    <property type="component" value="Unassembled WGS sequence"/>
</dbReference>
<dbReference type="Gene3D" id="2.60.120.650">
    <property type="entry name" value="Cupin"/>
    <property type="match status" value="1"/>
</dbReference>
<dbReference type="AlphaFoldDB" id="A0AB34JK12"/>
<feature type="domain" description="JmjC" evidence="1">
    <location>
        <begin position="142"/>
        <end position="276"/>
    </location>
</feature>
<dbReference type="InterPro" id="IPR041667">
    <property type="entry name" value="Cupin_8"/>
</dbReference>